<evidence type="ECO:0000256" key="2">
    <source>
        <dbReference type="RuleBase" id="RU003457"/>
    </source>
</evidence>
<evidence type="ECO:0000313" key="5">
    <source>
        <dbReference type="EMBL" id="MCQ6962326.1"/>
    </source>
</evidence>
<keyword evidence="6" id="KW-1185">Reference proteome</keyword>
<evidence type="ECO:0000256" key="1">
    <source>
        <dbReference type="ARBA" id="ARBA00008416"/>
    </source>
</evidence>
<evidence type="ECO:0000259" key="3">
    <source>
        <dbReference type="Pfam" id="PF02678"/>
    </source>
</evidence>
<comment type="caution">
    <text evidence="5">The sequence shown here is derived from an EMBL/GenBank/DDBJ whole genome shotgun (WGS) entry which is preliminary data.</text>
</comment>
<dbReference type="InterPro" id="IPR014710">
    <property type="entry name" value="RmlC-like_jellyroll"/>
</dbReference>
<dbReference type="CDD" id="cd02247">
    <property type="entry name" value="cupin_pirin_C"/>
    <property type="match status" value="1"/>
</dbReference>
<comment type="similarity">
    <text evidence="1 2">Belongs to the pirin family.</text>
</comment>
<name>A0AAE3H9C9_9EURY</name>
<protein>
    <submittedName>
        <fullName evidence="5">Pirin</fullName>
    </submittedName>
</protein>
<dbReference type="Pfam" id="PF05726">
    <property type="entry name" value="Pirin_C"/>
    <property type="match status" value="1"/>
</dbReference>
<dbReference type="InterPro" id="IPR011051">
    <property type="entry name" value="RmlC_Cupin_sf"/>
</dbReference>
<dbReference type="InterPro" id="IPR012093">
    <property type="entry name" value="Pirin"/>
</dbReference>
<dbReference type="CDD" id="cd02909">
    <property type="entry name" value="cupin_pirin_N"/>
    <property type="match status" value="1"/>
</dbReference>
<sequence>MLKSVPITEGAGVHLRRAFTLSKAAEVDPFLMLDEFHSRDPEDYRMGFPWHPHRGMETITYVLSGVIEHGDSLGNRGTIGPGDIQWMTAGSGIIHQEMPKGNDNGELWGLQLWTNLPASHKMMPPRYREIKKDQIPLVHTMNGTEIKVICGEVDGMRGPVKDIMTEIEYLDVTIPADASYRHPTQPSDTVLAYVLEGEGYFDPSGSSAGSGNLIVFDSDYWTEIKAGDKGLRYLLLSGKPLDEPVAWRGPVVMNTEEELRQAFEEYRENRFVKEDVRFTESSG</sequence>
<organism evidence="5 6">
    <name type="scientific">Methanolobus chelungpuianus</name>
    <dbReference type="NCBI Taxonomy" id="502115"/>
    <lineage>
        <taxon>Archaea</taxon>
        <taxon>Methanobacteriati</taxon>
        <taxon>Methanobacteriota</taxon>
        <taxon>Stenosarchaea group</taxon>
        <taxon>Methanomicrobia</taxon>
        <taxon>Methanosarcinales</taxon>
        <taxon>Methanosarcinaceae</taxon>
        <taxon>Methanolobus</taxon>
    </lineage>
</organism>
<dbReference type="PANTHER" id="PTHR13903:SF8">
    <property type="entry name" value="PIRIN"/>
    <property type="match status" value="1"/>
</dbReference>
<proteinExistence type="inferred from homology"/>
<dbReference type="AlphaFoldDB" id="A0AAE3H9C9"/>
<evidence type="ECO:0000313" key="6">
    <source>
        <dbReference type="Proteomes" id="UP001206983"/>
    </source>
</evidence>
<feature type="domain" description="Pirin C-terminal" evidence="4">
    <location>
        <begin position="169"/>
        <end position="271"/>
    </location>
</feature>
<gene>
    <name evidence="5" type="ORF">PV02_01210</name>
</gene>
<dbReference type="Gene3D" id="2.60.120.10">
    <property type="entry name" value="Jelly Rolls"/>
    <property type="match status" value="2"/>
</dbReference>
<dbReference type="InterPro" id="IPR008778">
    <property type="entry name" value="Pirin_C_dom"/>
</dbReference>
<dbReference type="EMBL" id="JTEO01000002">
    <property type="protein sequence ID" value="MCQ6962326.1"/>
    <property type="molecule type" value="Genomic_DNA"/>
</dbReference>
<dbReference type="InterPro" id="IPR003829">
    <property type="entry name" value="Pirin_N_dom"/>
</dbReference>
<dbReference type="Proteomes" id="UP001206983">
    <property type="component" value="Unassembled WGS sequence"/>
</dbReference>
<reference evidence="5 6" key="1">
    <citation type="journal article" date="2011" name="Appl. Environ. Microbiol.">
        <title>Methanogenic archaea isolated from Taiwan's Chelungpu fault.</title>
        <authorList>
            <person name="Wu S.Y."/>
            <person name="Lai M.C."/>
        </authorList>
    </citation>
    <scope>NUCLEOTIDE SEQUENCE [LARGE SCALE GENOMIC DNA]</scope>
    <source>
        <strain evidence="5 6">St545Mb</strain>
    </source>
</reference>
<accession>A0AAE3H9C9</accession>
<dbReference type="Pfam" id="PF02678">
    <property type="entry name" value="Pirin"/>
    <property type="match status" value="1"/>
</dbReference>
<dbReference type="PANTHER" id="PTHR13903">
    <property type="entry name" value="PIRIN-RELATED"/>
    <property type="match status" value="1"/>
</dbReference>
<dbReference type="PIRSF" id="PIRSF006232">
    <property type="entry name" value="Pirin"/>
    <property type="match status" value="1"/>
</dbReference>
<feature type="domain" description="Pirin N-terminal" evidence="3">
    <location>
        <begin position="14"/>
        <end position="113"/>
    </location>
</feature>
<evidence type="ECO:0000259" key="4">
    <source>
        <dbReference type="Pfam" id="PF05726"/>
    </source>
</evidence>
<dbReference type="SUPFAM" id="SSF51182">
    <property type="entry name" value="RmlC-like cupins"/>
    <property type="match status" value="1"/>
</dbReference>